<dbReference type="OrthoDB" id="2289918at2759"/>
<dbReference type="RefSeq" id="XP_016763638.1">
    <property type="nucleotide sequence ID" value="XM_016904263.1"/>
</dbReference>
<dbReference type="EMBL" id="KB456261">
    <property type="protein sequence ID" value="EMF15517.1"/>
    <property type="molecule type" value="Genomic_DNA"/>
</dbReference>
<protein>
    <recommendedName>
        <fullName evidence="2">ASX DEUBAD domain-containing protein</fullName>
    </recommendedName>
</protein>
<proteinExistence type="predicted"/>
<feature type="compositionally biased region" description="Basic and acidic residues" evidence="1">
    <location>
        <begin position="134"/>
        <end position="151"/>
    </location>
</feature>
<dbReference type="HOGENOM" id="CLU_133921_0_0_1"/>
<feature type="compositionally biased region" description="Basic and acidic residues" evidence="1">
    <location>
        <begin position="107"/>
        <end position="124"/>
    </location>
</feature>
<dbReference type="Proteomes" id="UP000016931">
    <property type="component" value="Unassembled WGS sequence"/>
</dbReference>
<evidence type="ECO:0000313" key="3">
    <source>
        <dbReference type="EMBL" id="EMF15517.1"/>
    </source>
</evidence>
<dbReference type="InterPro" id="IPR028020">
    <property type="entry name" value="ASX_DEUBAD_dom"/>
</dbReference>
<organism evidence="3 4">
    <name type="scientific">Sphaerulina musiva (strain SO2202)</name>
    <name type="common">Poplar stem canker fungus</name>
    <name type="synonym">Septoria musiva</name>
    <dbReference type="NCBI Taxonomy" id="692275"/>
    <lineage>
        <taxon>Eukaryota</taxon>
        <taxon>Fungi</taxon>
        <taxon>Dikarya</taxon>
        <taxon>Ascomycota</taxon>
        <taxon>Pezizomycotina</taxon>
        <taxon>Dothideomycetes</taxon>
        <taxon>Dothideomycetidae</taxon>
        <taxon>Mycosphaerellales</taxon>
        <taxon>Mycosphaerellaceae</taxon>
        <taxon>Sphaerulina</taxon>
    </lineage>
</organism>
<evidence type="ECO:0000259" key="2">
    <source>
        <dbReference type="Pfam" id="PF13919"/>
    </source>
</evidence>
<evidence type="ECO:0000256" key="1">
    <source>
        <dbReference type="SAM" id="MobiDB-lite"/>
    </source>
</evidence>
<dbReference type="eggNOG" id="ENOG502S8M1">
    <property type="taxonomic scope" value="Eukaryota"/>
</dbReference>
<reference evidence="3 4" key="1">
    <citation type="journal article" date="2012" name="PLoS Pathog.">
        <title>Diverse lifestyles and strategies of plant pathogenesis encoded in the genomes of eighteen Dothideomycetes fungi.</title>
        <authorList>
            <person name="Ohm R.A."/>
            <person name="Feau N."/>
            <person name="Henrissat B."/>
            <person name="Schoch C.L."/>
            <person name="Horwitz B.A."/>
            <person name="Barry K.W."/>
            <person name="Condon B.J."/>
            <person name="Copeland A.C."/>
            <person name="Dhillon B."/>
            <person name="Glaser F."/>
            <person name="Hesse C.N."/>
            <person name="Kosti I."/>
            <person name="LaButti K."/>
            <person name="Lindquist E.A."/>
            <person name="Lucas S."/>
            <person name="Salamov A.A."/>
            <person name="Bradshaw R.E."/>
            <person name="Ciuffetti L."/>
            <person name="Hamelin R.C."/>
            <person name="Kema G.H.J."/>
            <person name="Lawrence C."/>
            <person name="Scott J.A."/>
            <person name="Spatafora J.W."/>
            <person name="Turgeon B.G."/>
            <person name="de Wit P.J.G.M."/>
            <person name="Zhong S."/>
            <person name="Goodwin S.B."/>
            <person name="Grigoriev I.V."/>
        </authorList>
    </citation>
    <scope>NUCLEOTIDE SEQUENCE [LARGE SCALE GENOMIC DNA]</scope>
    <source>
        <strain evidence="3 4">SO2202</strain>
    </source>
</reference>
<evidence type="ECO:0000313" key="4">
    <source>
        <dbReference type="Proteomes" id="UP000016931"/>
    </source>
</evidence>
<accession>M3B6T4</accession>
<dbReference type="STRING" id="692275.M3B6T4"/>
<dbReference type="GeneID" id="27901400"/>
<gene>
    <name evidence="3" type="ORF">SEPMUDRAFT_147382</name>
</gene>
<keyword evidence="4" id="KW-1185">Reference proteome</keyword>
<name>M3B6T4_SPHMS</name>
<dbReference type="Pfam" id="PF13919">
    <property type="entry name" value="ASXH"/>
    <property type="match status" value="1"/>
</dbReference>
<feature type="region of interest" description="Disordered" evidence="1">
    <location>
        <begin position="95"/>
        <end position="160"/>
    </location>
</feature>
<sequence>MATAQKRWLTQPNSKVGKVPDLAIVLRDEAAWNTLPKETREELYRYLPKLPGGYDIDVHPLNTSLQPYIEGEIRLYQTDLNDGKETKKWREEAMKAGMERSSGSWDALKEQQLEEDWGKIEDASTRVGSLAEHLGQEEEVRVTEQEARAEANKGINGAQS</sequence>
<dbReference type="AlphaFoldDB" id="M3B6T4"/>
<dbReference type="OMA" id="WNTLPKE"/>
<feature type="domain" description="ASX DEUBAD" evidence="2">
    <location>
        <begin position="5"/>
        <end position="119"/>
    </location>
</feature>